<dbReference type="SUPFAM" id="SSF54695">
    <property type="entry name" value="POZ domain"/>
    <property type="match status" value="1"/>
</dbReference>
<dbReference type="InterPro" id="IPR001232">
    <property type="entry name" value="SKP1-like"/>
</dbReference>
<dbReference type="InterPro" id="IPR011333">
    <property type="entry name" value="SKP1/BTB/POZ_sf"/>
</dbReference>
<keyword evidence="2 3" id="KW-0833">Ubl conjugation pathway</keyword>
<gene>
    <name evidence="6" type="ORF">BSTOLATCC_MIC25239</name>
</gene>
<dbReference type="Pfam" id="PF01466">
    <property type="entry name" value="Skp1"/>
    <property type="match status" value="1"/>
</dbReference>
<organism evidence="6 7">
    <name type="scientific">Blepharisma stoltei</name>
    <dbReference type="NCBI Taxonomy" id="1481888"/>
    <lineage>
        <taxon>Eukaryota</taxon>
        <taxon>Sar</taxon>
        <taxon>Alveolata</taxon>
        <taxon>Ciliophora</taxon>
        <taxon>Postciliodesmatophora</taxon>
        <taxon>Heterotrichea</taxon>
        <taxon>Heterotrichida</taxon>
        <taxon>Blepharismidae</taxon>
        <taxon>Blepharisma</taxon>
    </lineage>
</organism>
<evidence type="ECO:0000259" key="4">
    <source>
        <dbReference type="Pfam" id="PF01466"/>
    </source>
</evidence>
<dbReference type="Gene3D" id="3.30.710.10">
    <property type="entry name" value="Potassium Channel Kv1.1, Chain A"/>
    <property type="match status" value="1"/>
</dbReference>
<proteinExistence type="inferred from homology"/>
<dbReference type="Proteomes" id="UP001162131">
    <property type="component" value="Unassembled WGS sequence"/>
</dbReference>
<dbReference type="AlphaFoldDB" id="A0AAU9J8U5"/>
<reference evidence="6" key="1">
    <citation type="submission" date="2021-09" db="EMBL/GenBank/DDBJ databases">
        <authorList>
            <consortium name="AG Swart"/>
            <person name="Singh M."/>
            <person name="Singh A."/>
            <person name="Seah K."/>
            <person name="Emmerich C."/>
        </authorList>
    </citation>
    <scope>NUCLEOTIDE SEQUENCE</scope>
    <source>
        <strain evidence="6">ATCC30299</strain>
    </source>
</reference>
<keyword evidence="7" id="KW-1185">Reference proteome</keyword>
<evidence type="ECO:0000256" key="1">
    <source>
        <dbReference type="ARBA" id="ARBA00009993"/>
    </source>
</evidence>
<accession>A0AAU9J8U5</accession>
<name>A0AAU9J8U5_9CILI</name>
<feature type="domain" description="SKP1 component POZ" evidence="5">
    <location>
        <begin position="5"/>
        <end position="63"/>
    </location>
</feature>
<evidence type="ECO:0000256" key="2">
    <source>
        <dbReference type="ARBA" id="ARBA00022786"/>
    </source>
</evidence>
<evidence type="ECO:0000313" key="7">
    <source>
        <dbReference type="Proteomes" id="UP001162131"/>
    </source>
</evidence>
<sequence length="172" mass="19956">MSDQLITLVTKEGTKITTSHNFKNLSNLIQNVLEDSGPNEEIPIEYVSEDTLRRILEFAEHHQFIAPAPPKKPIPSRDISKAIEDQWDVSFIKSFDDNKLTELILSVNYLDMKSLLDICCACIAARFKERSVEELREEYHVQEEFTLEVEQALKAEHPWVLEADYRNNYDKS</sequence>
<dbReference type="PIRSF" id="PIRSF028729">
    <property type="entry name" value="E3_ubiquit_lig_SCF_Skp"/>
    <property type="match status" value="1"/>
</dbReference>
<dbReference type="Pfam" id="PF03931">
    <property type="entry name" value="Skp1_POZ"/>
    <property type="match status" value="1"/>
</dbReference>
<evidence type="ECO:0000259" key="5">
    <source>
        <dbReference type="Pfam" id="PF03931"/>
    </source>
</evidence>
<comment type="caution">
    <text evidence="6">The sequence shown here is derived from an EMBL/GenBank/DDBJ whole genome shotgun (WGS) entry which is preliminary data.</text>
</comment>
<dbReference type="GO" id="GO:0006511">
    <property type="term" value="P:ubiquitin-dependent protein catabolic process"/>
    <property type="evidence" value="ECO:0007669"/>
    <property type="project" value="InterPro"/>
</dbReference>
<dbReference type="InterPro" id="IPR016072">
    <property type="entry name" value="Skp1_comp_dimer"/>
</dbReference>
<comment type="pathway">
    <text evidence="3">Protein modification; protein ubiquitination.</text>
</comment>
<dbReference type="SMART" id="SM00512">
    <property type="entry name" value="Skp1"/>
    <property type="match status" value="1"/>
</dbReference>
<evidence type="ECO:0000313" key="6">
    <source>
        <dbReference type="EMBL" id="CAG9319998.1"/>
    </source>
</evidence>
<dbReference type="InterPro" id="IPR016073">
    <property type="entry name" value="Skp1_comp_POZ"/>
</dbReference>
<dbReference type="InterPro" id="IPR036296">
    <property type="entry name" value="SKP1-like_dim_sf"/>
</dbReference>
<comment type="similarity">
    <text evidence="1 3">Belongs to the SKP1 family.</text>
</comment>
<evidence type="ECO:0008006" key="8">
    <source>
        <dbReference type="Google" id="ProtNLM"/>
    </source>
</evidence>
<feature type="domain" description="SKP1 component dimerisation" evidence="4">
    <location>
        <begin position="113"/>
        <end position="159"/>
    </location>
</feature>
<dbReference type="SUPFAM" id="SSF81382">
    <property type="entry name" value="Skp1 dimerisation domain-like"/>
    <property type="match status" value="1"/>
</dbReference>
<dbReference type="EMBL" id="CAJZBQ010000024">
    <property type="protein sequence ID" value="CAG9319998.1"/>
    <property type="molecule type" value="Genomic_DNA"/>
</dbReference>
<protein>
    <recommendedName>
        <fullName evidence="8">SKP1-like protein</fullName>
    </recommendedName>
</protein>
<dbReference type="PANTHER" id="PTHR11165">
    <property type="entry name" value="SKP1"/>
    <property type="match status" value="1"/>
</dbReference>
<dbReference type="InterPro" id="IPR016897">
    <property type="entry name" value="SKP1"/>
</dbReference>
<evidence type="ECO:0000256" key="3">
    <source>
        <dbReference type="PIRNR" id="PIRNR028729"/>
    </source>
</evidence>